<evidence type="ECO:0000313" key="4">
    <source>
        <dbReference type="Proteomes" id="UP000018141"/>
    </source>
</evidence>
<dbReference type="Gene3D" id="2.160.20.110">
    <property type="match status" value="2"/>
</dbReference>
<accession>R7B2K6</accession>
<keyword evidence="1" id="KW-1133">Transmembrane helix</keyword>
<evidence type="ECO:0000256" key="2">
    <source>
        <dbReference type="SAM" id="SignalP"/>
    </source>
</evidence>
<evidence type="ECO:0000313" key="3">
    <source>
        <dbReference type="EMBL" id="CDD58229.1"/>
    </source>
</evidence>
<protein>
    <recommendedName>
        <fullName evidence="5">GLUG domain-containing protein</fullName>
    </recommendedName>
</protein>
<comment type="caution">
    <text evidence="3">The sequence shown here is derived from an EMBL/GenBank/DDBJ whole genome shotgun (WGS) entry which is preliminary data.</text>
</comment>
<dbReference type="Gene3D" id="1.20.1480.30">
    <property type="entry name" value="Designed four-helix bundle protein"/>
    <property type="match status" value="1"/>
</dbReference>
<feature type="chain" id="PRO_5004440230" description="GLUG domain-containing protein" evidence="2">
    <location>
        <begin position="42"/>
        <end position="1070"/>
    </location>
</feature>
<evidence type="ECO:0008006" key="5">
    <source>
        <dbReference type="Google" id="ProtNLM"/>
    </source>
</evidence>
<feature type="transmembrane region" description="Helical" evidence="1">
    <location>
        <begin position="1037"/>
        <end position="1056"/>
    </location>
</feature>
<dbReference type="Proteomes" id="UP000018141">
    <property type="component" value="Unassembled WGS sequence"/>
</dbReference>
<keyword evidence="1" id="KW-0472">Membrane</keyword>
<dbReference type="AlphaFoldDB" id="R7B2K6"/>
<reference evidence="3" key="1">
    <citation type="submission" date="2012-11" db="EMBL/GenBank/DDBJ databases">
        <title>Dependencies among metagenomic species, viruses, plasmids and units of genetic variation.</title>
        <authorList>
            <person name="Nielsen H.B."/>
            <person name="Almeida M."/>
            <person name="Juncker A.S."/>
            <person name="Rasmussen S."/>
            <person name="Li J."/>
            <person name="Sunagawa S."/>
            <person name="Plichta D."/>
            <person name="Gautier L."/>
            <person name="Le Chatelier E."/>
            <person name="Peletier E."/>
            <person name="Bonde I."/>
            <person name="Nielsen T."/>
            <person name="Manichanh C."/>
            <person name="Arumugam M."/>
            <person name="Batto J."/>
            <person name="Santos M.B.Q.D."/>
            <person name="Blom N."/>
            <person name="Borruel N."/>
            <person name="Burgdorf K.S."/>
            <person name="Boumezbeur F."/>
            <person name="Casellas F."/>
            <person name="Dore J."/>
            <person name="Guarner F."/>
            <person name="Hansen T."/>
            <person name="Hildebrand F."/>
            <person name="Kaas R.S."/>
            <person name="Kennedy S."/>
            <person name="Kristiansen K."/>
            <person name="Kultima J.R."/>
            <person name="Leonard P."/>
            <person name="Levenez F."/>
            <person name="Lund O."/>
            <person name="Moumen B."/>
            <person name="Le Paslier D."/>
            <person name="Pons N."/>
            <person name="Pedersen O."/>
            <person name="Prifti E."/>
            <person name="Qin J."/>
            <person name="Raes J."/>
            <person name="Tap J."/>
            <person name="Tims S."/>
            <person name="Ussery D.W."/>
            <person name="Yamada T."/>
            <person name="MetaHit consortium"/>
            <person name="Renault P."/>
            <person name="Sicheritz-Ponten T."/>
            <person name="Bork P."/>
            <person name="Wang J."/>
            <person name="Brunak S."/>
            <person name="Ehrlich S.D."/>
        </authorList>
    </citation>
    <scope>NUCLEOTIDE SEQUENCE [LARGE SCALE GENOMIC DNA]</scope>
</reference>
<dbReference type="EMBL" id="CBHH010000055">
    <property type="protein sequence ID" value="CDD58229.1"/>
    <property type="molecule type" value="Genomic_DNA"/>
</dbReference>
<dbReference type="SUPFAM" id="SSF58104">
    <property type="entry name" value="Methyl-accepting chemotaxis protein (MCP) signaling domain"/>
    <property type="match status" value="1"/>
</dbReference>
<proteinExistence type="predicted"/>
<organism evidence="3 4">
    <name type="scientific">Bacteroides pectinophilus CAG:437</name>
    <dbReference type="NCBI Taxonomy" id="1263051"/>
    <lineage>
        <taxon>Bacteria</taxon>
        <taxon>Bacillati</taxon>
        <taxon>Bacillota</taxon>
        <taxon>Clostridia</taxon>
        <taxon>Eubacteriales</taxon>
    </lineage>
</organism>
<gene>
    <name evidence="3" type="ORF">BN656_01997</name>
</gene>
<feature type="signal peptide" evidence="2">
    <location>
        <begin position="1"/>
        <end position="41"/>
    </location>
</feature>
<keyword evidence="2" id="KW-0732">Signal</keyword>
<keyword evidence="1" id="KW-0812">Transmembrane</keyword>
<evidence type="ECO:0000256" key="1">
    <source>
        <dbReference type="SAM" id="Phobius"/>
    </source>
</evidence>
<sequence length="1070" mass="114804">MTAMKKHNRLMNLFKKSAAASLALVLAAVMMAASGMVSAKADDDGLTEIHISTVDDLKELAKNCRLDSWSQDKKVILDKSIELNGEEFTAIPTFGGIFEGKGNTINGISITKDGSYQGLFRYVQEGAIVRNLTVKGNVLPGGTSSYVGGIVGSNKGLITNCKFAGVCNGKSNVGGIAGSNESEGTIYASIAEGVVYAEHYAGGIAGINVGIIDSSSNSANINTKIEQMDNIKIQDISLDTLTTTEDAVDITDIGGIAGYSSGKLYNNKNYGDVGYQHKGYNVGGIAGRQSGYIYGCANYGHIYGRKEVAGIAGQMEPYVNLTFTESTISQLRDKLDVLQNGIDKTINDARGYSDSVSDSLSRMSDYADTASSSADSLIDKTESMINADTDQVNNLSAVVTKAIDLLVPVTDNIKEASDNLKDSADILQDAADKAGNSSDDTQKVIEILSDALGYISINQDNIDKASDAIDKAIEALNDRDFDKASGYIKDANTALKDSVNGVNDALNKAREAEPYLKNIADNIKETLDKINNGMNELKDAGSDLSDASSGLGDVTRYLSGNLNFKLEAIGSEQIQARENLMSSVDSMIDEMDGLNNTIRANNNTLADDFQHISDTLFDITDIIIDAREKSNEKADSDSDDRFDYDISADDEAGEADGKVEGCTNYADIEGDVNVGGIAGAMAVEHDLDPEDDIDIEGKLSTDFDYSTKAVIRSCTNRGRVTGKKDGTGGIAGEVDLGCIIECYGYGEIKSTGGNYVGGIAGSCKTLIRDSYAKCVLSGTDYIGGVAGSIKDVKNCNTLIKITDSDEYAGTIAGEVTGTAESNYFVSDDLAGIDGVSYSGKAEPVSYDELILSEDIPEEFKDFKLTFIANGDTVLVYDFEYGDSMPEEALPVIPVRDGYQAHWEDYDYSDLTFDGTINAVYDKYVTALESGQMRTDDRAMLLVEGRFTTEDAITVTKENNPDINGRNASECFTVNIPDDGQQEHLVHYILPEKVKNADIMILQNGTWNKTGTDTDGRYMTFTVSGSEVTFAAVKTASVLPTAIIAGIIFISVIILIMRCRKRRKKKKAIAE</sequence>
<name>R7B2K6_9FIRM</name>